<proteinExistence type="predicted"/>
<dbReference type="GO" id="GO:0003677">
    <property type="term" value="F:DNA binding"/>
    <property type="evidence" value="ECO:0007669"/>
    <property type="project" value="UniProtKB-KW"/>
</dbReference>
<dbReference type="GeneTree" id="ENSGT00940000159414"/>
<dbReference type="Proteomes" id="UP000257200">
    <property type="component" value="Unplaced"/>
</dbReference>
<dbReference type="GO" id="GO:0005634">
    <property type="term" value="C:nucleus"/>
    <property type="evidence" value="ECO:0007669"/>
    <property type="project" value="UniProtKB-SubCell"/>
</dbReference>
<evidence type="ECO:0000256" key="2">
    <source>
        <dbReference type="ARBA" id="ARBA00022737"/>
    </source>
</evidence>
<reference evidence="7" key="1">
    <citation type="submission" date="2025-08" db="UniProtKB">
        <authorList>
            <consortium name="Ensembl"/>
        </authorList>
    </citation>
    <scope>IDENTIFICATION</scope>
</reference>
<evidence type="ECO:0000256" key="1">
    <source>
        <dbReference type="ARBA" id="ARBA00004123"/>
    </source>
</evidence>
<organism evidence="7 8">
    <name type="scientific">Acanthochromis polyacanthus</name>
    <name type="common">spiny chromis</name>
    <dbReference type="NCBI Taxonomy" id="80966"/>
    <lineage>
        <taxon>Eukaryota</taxon>
        <taxon>Metazoa</taxon>
        <taxon>Chordata</taxon>
        <taxon>Craniata</taxon>
        <taxon>Vertebrata</taxon>
        <taxon>Euteleostomi</taxon>
        <taxon>Actinopterygii</taxon>
        <taxon>Neopterygii</taxon>
        <taxon>Teleostei</taxon>
        <taxon>Neoteleostei</taxon>
        <taxon>Acanthomorphata</taxon>
        <taxon>Ovalentaria</taxon>
        <taxon>Pomacentridae</taxon>
        <taxon>Acanthochromis</taxon>
    </lineage>
</organism>
<dbReference type="PANTHER" id="PTHR46304:SF1">
    <property type="entry name" value="GENERAL TRANSCRIPTION FACTOR II-I REPEAT DOMAIN-CONTAINING PROTEIN 1"/>
    <property type="match status" value="1"/>
</dbReference>
<evidence type="ECO:0000256" key="3">
    <source>
        <dbReference type="ARBA" id="ARBA00023015"/>
    </source>
</evidence>
<evidence type="ECO:0000256" key="5">
    <source>
        <dbReference type="ARBA" id="ARBA00023163"/>
    </source>
</evidence>
<evidence type="ECO:0000313" key="7">
    <source>
        <dbReference type="Ensembl" id="ENSAPOP00000014644.1"/>
    </source>
</evidence>
<comment type="subcellular location">
    <subcellularLocation>
        <location evidence="1">Nucleus</location>
    </subcellularLocation>
</comment>
<accession>A0A3Q1FE99</accession>
<reference evidence="7" key="2">
    <citation type="submission" date="2025-09" db="UniProtKB">
        <authorList>
            <consortium name="Ensembl"/>
        </authorList>
    </citation>
    <scope>IDENTIFICATION</scope>
</reference>
<keyword evidence="6" id="KW-0539">Nucleus</keyword>
<keyword evidence="2" id="KW-0677">Repeat</keyword>
<protein>
    <submittedName>
        <fullName evidence="7">Uncharacterized protein</fullName>
    </submittedName>
</protein>
<dbReference type="InterPro" id="IPR036647">
    <property type="entry name" value="GTF2I-like_rpt_sf"/>
</dbReference>
<dbReference type="SUPFAM" id="SSF117773">
    <property type="entry name" value="GTF2I-like repeat"/>
    <property type="match status" value="1"/>
</dbReference>
<evidence type="ECO:0000256" key="6">
    <source>
        <dbReference type="ARBA" id="ARBA00023242"/>
    </source>
</evidence>
<dbReference type="Gene3D" id="3.90.1460.10">
    <property type="entry name" value="GTF2I-like"/>
    <property type="match status" value="1"/>
</dbReference>
<dbReference type="Pfam" id="PF02946">
    <property type="entry name" value="GTF2I"/>
    <property type="match status" value="1"/>
</dbReference>
<keyword evidence="3" id="KW-0805">Transcription regulation</keyword>
<dbReference type="GO" id="GO:0003700">
    <property type="term" value="F:DNA-binding transcription factor activity"/>
    <property type="evidence" value="ECO:0007669"/>
    <property type="project" value="TreeGrafter"/>
</dbReference>
<dbReference type="InterPro" id="IPR004212">
    <property type="entry name" value="GTF2I"/>
</dbReference>
<name>A0A3Q1FE99_9TELE</name>
<evidence type="ECO:0000313" key="8">
    <source>
        <dbReference type="Proteomes" id="UP000257200"/>
    </source>
</evidence>
<dbReference type="Ensembl" id="ENSAPOT00000023133.1">
    <property type="protein sequence ID" value="ENSAPOP00000014644.1"/>
    <property type="gene ID" value="ENSAPOG00000017583.1"/>
</dbReference>
<keyword evidence="4" id="KW-0238">DNA-binding</keyword>
<dbReference type="AlphaFoldDB" id="A0A3Q1FE99"/>
<keyword evidence="8" id="KW-1185">Reference proteome</keyword>
<evidence type="ECO:0000256" key="4">
    <source>
        <dbReference type="ARBA" id="ARBA00023125"/>
    </source>
</evidence>
<keyword evidence="5" id="KW-0804">Transcription</keyword>
<dbReference type="PANTHER" id="PTHR46304">
    <property type="entry name" value="GENERAL TRANSCRIPTION FACTOR II-I REPEAT DOMAIN-CONTAINING PROTEIN 1"/>
    <property type="match status" value="1"/>
</dbReference>
<sequence length="170" mass="18981">GTCWPGNTLPVKISGHDLWLNDSCLLASLQCMAMSKLNAEVACVTVHEDSVIAVGTEKGRVFLNSRREIQTDFYKFCRKLCSVFCFLLFHPDRALITLIPATAVRQLHKIHLSHFCFAVGKSSLVPVPYEWIQKDPGCVVAHGLPEGVRCLFMCGWKHTVTLISSAVSYW</sequence>